<feature type="compositionally biased region" description="Low complexity" evidence="1">
    <location>
        <begin position="168"/>
        <end position="188"/>
    </location>
</feature>
<reference evidence="3" key="1">
    <citation type="submission" date="2022-10" db="EMBL/GenBank/DDBJ databases">
        <title>Genome assembly of Pristionchus species.</title>
        <authorList>
            <person name="Yoshida K."/>
            <person name="Sommer R.J."/>
        </authorList>
    </citation>
    <scope>NUCLEOTIDE SEQUENCE [LARGE SCALE GENOMIC DNA]</scope>
    <source>
        <strain evidence="3">RS5460</strain>
    </source>
</reference>
<gene>
    <name evidence="2" type="ORF">PMAYCL1PPCAC_14373</name>
</gene>
<organism evidence="2 3">
    <name type="scientific">Pristionchus mayeri</name>
    <dbReference type="NCBI Taxonomy" id="1317129"/>
    <lineage>
        <taxon>Eukaryota</taxon>
        <taxon>Metazoa</taxon>
        <taxon>Ecdysozoa</taxon>
        <taxon>Nematoda</taxon>
        <taxon>Chromadorea</taxon>
        <taxon>Rhabditida</taxon>
        <taxon>Rhabditina</taxon>
        <taxon>Diplogasteromorpha</taxon>
        <taxon>Diplogasteroidea</taxon>
        <taxon>Neodiplogasteridae</taxon>
        <taxon>Pristionchus</taxon>
    </lineage>
</organism>
<keyword evidence="3" id="KW-1185">Reference proteome</keyword>
<feature type="region of interest" description="Disordered" evidence="1">
    <location>
        <begin position="153"/>
        <end position="198"/>
    </location>
</feature>
<accession>A0AAN5CAH7</accession>
<feature type="non-terminal residue" evidence="2">
    <location>
        <position position="1"/>
    </location>
</feature>
<dbReference type="EMBL" id="BTRK01000003">
    <property type="protein sequence ID" value="GMR44178.1"/>
    <property type="molecule type" value="Genomic_DNA"/>
</dbReference>
<dbReference type="Proteomes" id="UP001328107">
    <property type="component" value="Unassembled WGS sequence"/>
</dbReference>
<protein>
    <submittedName>
        <fullName evidence="2">Uncharacterized protein</fullName>
    </submittedName>
</protein>
<dbReference type="AlphaFoldDB" id="A0AAN5CAH7"/>
<proteinExistence type="predicted"/>
<comment type="caution">
    <text evidence="2">The sequence shown here is derived from an EMBL/GenBank/DDBJ whole genome shotgun (WGS) entry which is preliminary data.</text>
</comment>
<feature type="compositionally biased region" description="Polar residues" evidence="1">
    <location>
        <begin position="154"/>
        <end position="167"/>
    </location>
</feature>
<evidence type="ECO:0000313" key="3">
    <source>
        <dbReference type="Proteomes" id="UP001328107"/>
    </source>
</evidence>
<feature type="region of interest" description="Disordered" evidence="1">
    <location>
        <begin position="96"/>
        <end position="116"/>
    </location>
</feature>
<evidence type="ECO:0000256" key="1">
    <source>
        <dbReference type="SAM" id="MobiDB-lite"/>
    </source>
</evidence>
<sequence length="217" mass="22540">LLLLSSPPPFPFLSPPTRQSLPLSLSPRMFKLISLLALTATVLAVTTDNSTTTLAVAIAAQTTAAINEFEVSDVVPAIPEIEKMKLEKNLPTFPPIRMPVENADNKSTTTEDDGDYDFTHFPSIDFDALPTDGKTVKPASEGSTQAAVIVPEKTVNQTNGKSTSQPLANNSTTGATATNSTANPADSAGLKEKEGGNNSSASLALSAAILAILGAAF</sequence>
<name>A0AAN5CAH7_9BILA</name>
<evidence type="ECO:0000313" key="2">
    <source>
        <dbReference type="EMBL" id="GMR44178.1"/>
    </source>
</evidence>